<keyword evidence="2" id="KW-1185">Reference proteome</keyword>
<reference evidence="1 2" key="1">
    <citation type="submission" date="2024-02" db="EMBL/GenBank/DDBJ databases">
        <title>De novo assembly and annotation of 12 fungi associated with fruit tree decline syndrome in Ontario, Canada.</title>
        <authorList>
            <person name="Sulman M."/>
            <person name="Ellouze W."/>
            <person name="Ilyukhin E."/>
        </authorList>
    </citation>
    <scope>NUCLEOTIDE SEQUENCE [LARGE SCALE GENOMIC DNA]</scope>
    <source>
        <strain evidence="1 2">M11/M66-122</strain>
    </source>
</reference>
<comment type="caution">
    <text evidence="1">The sequence shown here is derived from an EMBL/GenBank/DDBJ whole genome shotgun (WGS) entry which is preliminary data.</text>
</comment>
<sequence>MLLVNSSSELRSKTRFLGIDVKKTFVIAKDGYTGVRAVPYYTQEELANMVASAQKAHDASHSTKLCPSARKRRSYAQDLAERLFALPGALANKLGALLDTRHSATNKSQYTRREWKVVFMKPIENPIAGEVTRNNVPSLSYHTHQSHTKKGSTMQKWLLIVRGQVTQTSEDGFVAFDTASNPWLRVDERLHREKRYSRVKSAND</sequence>
<organism evidence="1 2">
    <name type="scientific">Diatrype stigma</name>
    <dbReference type="NCBI Taxonomy" id="117547"/>
    <lineage>
        <taxon>Eukaryota</taxon>
        <taxon>Fungi</taxon>
        <taxon>Dikarya</taxon>
        <taxon>Ascomycota</taxon>
        <taxon>Pezizomycotina</taxon>
        <taxon>Sordariomycetes</taxon>
        <taxon>Xylariomycetidae</taxon>
        <taxon>Xylariales</taxon>
        <taxon>Diatrypaceae</taxon>
        <taxon>Diatrype</taxon>
    </lineage>
</organism>
<protein>
    <submittedName>
        <fullName evidence="1">Uncharacterized protein</fullName>
    </submittedName>
</protein>
<dbReference type="EMBL" id="JAKJXP020000111">
    <property type="protein sequence ID" value="KAK7745195.1"/>
    <property type="molecule type" value="Genomic_DNA"/>
</dbReference>
<dbReference type="Proteomes" id="UP001320420">
    <property type="component" value="Unassembled WGS sequence"/>
</dbReference>
<evidence type="ECO:0000313" key="1">
    <source>
        <dbReference type="EMBL" id="KAK7745195.1"/>
    </source>
</evidence>
<dbReference type="AlphaFoldDB" id="A0AAN9UF11"/>
<proteinExistence type="predicted"/>
<name>A0AAN9UF11_9PEZI</name>
<evidence type="ECO:0000313" key="2">
    <source>
        <dbReference type="Proteomes" id="UP001320420"/>
    </source>
</evidence>
<gene>
    <name evidence="1" type="ORF">SLS62_009908</name>
</gene>
<accession>A0AAN9UF11</accession>